<organism evidence="1 2">
    <name type="scientific">Arachis hypogaea</name>
    <name type="common">Peanut</name>
    <dbReference type="NCBI Taxonomy" id="3818"/>
    <lineage>
        <taxon>Eukaryota</taxon>
        <taxon>Viridiplantae</taxon>
        <taxon>Streptophyta</taxon>
        <taxon>Embryophyta</taxon>
        <taxon>Tracheophyta</taxon>
        <taxon>Spermatophyta</taxon>
        <taxon>Magnoliopsida</taxon>
        <taxon>eudicotyledons</taxon>
        <taxon>Gunneridae</taxon>
        <taxon>Pentapetalae</taxon>
        <taxon>rosids</taxon>
        <taxon>fabids</taxon>
        <taxon>Fabales</taxon>
        <taxon>Fabaceae</taxon>
        <taxon>Papilionoideae</taxon>
        <taxon>50 kb inversion clade</taxon>
        <taxon>dalbergioids sensu lato</taxon>
        <taxon>Dalbergieae</taxon>
        <taxon>Pterocarpus clade</taxon>
        <taxon>Arachis</taxon>
    </lineage>
</organism>
<keyword evidence="2" id="KW-1185">Reference proteome</keyword>
<accession>A0A444YIM9</accession>
<dbReference type="AlphaFoldDB" id="A0A444YIM9"/>
<evidence type="ECO:0000313" key="1">
    <source>
        <dbReference type="EMBL" id="RYR01729.1"/>
    </source>
</evidence>
<evidence type="ECO:0000313" key="2">
    <source>
        <dbReference type="Proteomes" id="UP000289738"/>
    </source>
</evidence>
<dbReference type="PANTHER" id="PTHR31973">
    <property type="entry name" value="POLYPROTEIN, PUTATIVE-RELATED"/>
    <property type="match status" value="1"/>
</dbReference>
<dbReference type="EMBL" id="SDMP01000016">
    <property type="protein sequence ID" value="RYR01729.1"/>
    <property type="molecule type" value="Genomic_DNA"/>
</dbReference>
<comment type="caution">
    <text evidence="1">The sequence shown here is derived from an EMBL/GenBank/DDBJ whole genome shotgun (WGS) entry which is preliminary data.</text>
</comment>
<proteinExistence type="predicted"/>
<dbReference type="PANTHER" id="PTHR31973:SF187">
    <property type="entry name" value="MUTATOR TRANSPOSASE MUDRA PROTEIN"/>
    <property type="match status" value="1"/>
</dbReference>
<name>A0A444YIM9_ARAHY</name>
<gene>
    <name evidence="1" type="ORF">Ahy_B06g080592</name>
</gene>
<sequence length="190" mass="21993">MAARSRQAALDEIQGTYRTQYKRIADYCSELLRSNPGSIVKLKVQRSLDFENECRRFIVLDGCFLKTPQGGSAIDYNREEVFWPSLEATDIEVCKDYTLEGLRKGDGSDLKESRKKPIVTMLEEIRIRKKIERRSRSVGEWRPYWSAAQSYEVVNGLNKYAVDLSARECSCRKWQLSGHSIHSCHQLHQL</sequence>
<reference evidence="1 2" key="1">
    <citation type="submission" date="2019-01" db="EMBL/GenBank/DDBJ databases">
        <title>Sequencing of cultivated peanut Arachis hypogaea provides insights into genome evolution and oil improvement.</title>
        <authorList>
            <person name="Chen X."/>
        </authorList>
    </citation>
    <scope>NUCLEOTIDE SEQUENCE [LARGE SCALE GENOMIC DNA]</scope>
    <source>
        <strain evidence="2">cv. Fuhuasheng</strain>
        <tissue evidence="1">Leaves</tissue>
    </source>
</reference>
<dbReference type="Proteomes" id="UP000289738">
    <property type="component" value="Chromosome B06"/>
</dbReference>
<protein>
    <recommendedName>
        <fullName evidence="3">SWIM-type domain-containing protein</fullName>
    </recommendedName>
</protein>
<evidence type="ECO:0008006" key="3">
    <source>
        <dbReference type="Google" id="ProtNLM"/>
    </source>
</evidence>